<feature type="region of interest" description="Disordered" evidence="1">
    <location>
        <begin position="266"/>
        <end position="372"/>
    </location>
</feature>
<feature type="compositionally biased region" description="Basic and acidic residues" evidence="1">
    <location>
        <begin position="309"/>
        <end position="349"/>
    </location>
</feature>
<dbReference type="AlphaFoldDB" id="A0AAN7ZXK3"/>
<proteinExistence type="predicted"/>
<reference evidence="2" key="1">
    <citation type="submission" date="2023-08" db="EMBL/GenBank/DDBJ databases">
        <title>Black Yeasts Isolated from many extreme environments.</title>
        <authorList>
            <person name="Coleine C."/>
            <person name="Stajich J.E."/>
            <person name="Selbmann L."/>
        </authorList>
    </citation>
    <scope>NUCLEOTIDE SEQUENCE</scope>
    <source>
        <strain evidence="2">CCFEE 5810</strain>
    </source>
</reference>
<feature type="compositionally biased region" description="Basic and acidic residues" evidence="1">
    <location>
        <begin position="42"/>
        <end position="51"/>
    </location>
</feature>
<dbReference type="Proteomes" id="UP001310594">
    <property type="component" value="Unassembled WGS sequence"/>
</dbReference>
<feature type="compositionally biased region" description="Low complexity" evidence="1">
    <location>
        <begin position="270"/>
        <end position="293"/>
    </location>
</feature>
<protein>
    <recommendedName>
        <fullName evidence="4">Basic proline-rich protein</fullName>
    </recommendedName>
</protein>
<sequence length="391" mass="41756">MPPFSVKYASPPLGDDPTDALSSLSLDGHGPSKPKPIVMKLSRPDFSERSSTDPSPSSLMQGYFANVHKPAASTSNGRNRSPYNRSHLRSRSSGSALLAPAMTRAHSLPNPHLSRAENGSPTNGSISPGGTPNSPMRTPARVRSPFTEESGYAPPPRSPGFAASATVIESIQEDTELDTSTPLRHEDTLGPLPQVPAMASFSRSGSLRRRSVSPLHSLTQAPTAPTSYPESFTSTSATNSPSLGPQRFANEMYPTLHSYGSTSSFASMNSVGSSVPSTPTSARSRSRSPSISSLDTLDEAPDMESEAAEADHIERLKLAAERQERLERGEDTDADGPRRRSSLDTDASGRRSVGFGFGRTGGSAGSRERKRWSICGGERRGDLDLETIWED</sequence>
<feature type="compositionally biased region" description="Polar residues" evidence="1">
    <location>
        <begin position="117"/>
        <end position="136"/>
    </location>
</feature>
<name>A0AAN7ZXK3_9PEZI</name>
<accession>A0AAN7ZXK3</accession>
<dbReference type="EMBL" id="JAVRQU010000015">
    <property type="protein sequence ID" value="KAK5694725.1"/>
    <property type="molecule type" value="Genomic_DNA"/>
</dbReference>
<gene>
    <name evidence="2" type="ORF">LTR97_009315</name>
</gene>
<evidence type="ECO:0000313" key="3">
    <source>
        <dbReference type="Proteomes" id="UP001310594"/>
    </source>
</evidence>
<feature type="region of interest" description="Disordered" evidence="1">
    <location>
        <begin position="1"/>
        <end position="249"/>
    </location>
</feature>
<feature type="compositionally biased region" description="Polar residues" evidence="1">
    <location>
        <begin position="214"/>
        <end position="243"/>
    </location>
</feature>
<comment type="caution">
    <text evidence="2">The sequence shown here is derived from an EMBL/GenBank/DDBJ whole genome shotgun (WGS) entry which is preliminary data.</text>
</comment>
<organism evidence="2 3">
    <name type="scientific">Elasticomyces elasticus</name>
    <dbReference type="NCBI Taxonomy" id="574655"/>
    <lineage>
        <taxon>Eukaryota</taxon>
        <taxon>Fungi</taxon>
        <taxon>Dikarya</taxon>
        <taxon>Ascomycota</taxon>
        <taxon>Pezizomycotina</taxon>
        <taxon>Dothideomycetes</taxon>
        <taxon>Dothideomycetidae</taxon>
        <taxon>Mycosphaerellales</taxon>
        <taxon>Teratosphaeriaceae</taxon>
        <taxon>Elasticomyces</taxon>
    </lineage>
</organism>
<evidence type="ECO:0008006" key="4">
    <source>
        <dbReference type="Google" id="ProtNLM"/>
    </source>
</evidence>
<feature type="compositionally biased region" description="Polar residues" evidence="1">
    <location>
        <begin position="72"/>
        <end position="84"/>
    </location>
</feature>
<feature type="compositionally biased region" description="Acidic residues" evidence="1">
    <location>
        <begin position="296"/>
        <end position="308"/>
    </location>
</feature>
<feature type="compositionally biased region" description="Low complexity" evidence="1">
    <location>
        <begin position="91"/>
        <end position="101"/>
    </location>
</feature>
<evidence type="ECO:0000313" key="2">
    <source>
        <dbReference type="EMBL" id="KAK5694725.1"/>
    </source>
</evidence>
<feature type="compositionally biased region" description="Gly residues" evidence="1">
    <location>
        <begin position="355"/>
        <end position="364"/>
    </location>
</feature>
<evidence type="ECO:0000256" key="1">
    <source>
        <dbReference type="SAM" id="MobiDB-lite"/>
    </source>
</evidence>